<proteinExistence type="predicted"/>
<name>A0A6N2BZU6_SOLCI</name>
<organism evidence="1">
    <name type="scientific">Solanum chilense</name>
    <name type="common">Tomato</name>
    <name type="synonym">Lycopersicon chilense</name>
    <dbReference type="NCBI Taxonomy" id="4083"/>
    <lineage>
        <taxon>Eukaryota</taxon>
        <taxon>Viridiplantae</taxon>
        <taxon>Streptophyta</taxon>
        <taxon>Embryophyta</taxon>
        <taxon>Tracheophyta</taxon>
        <taxon>Spermatophyta</taxon>
        <taxon>Magnoliopsida</taxon>
        <taxon>eudicotyledons</taxon>
        <taxon>Gunneridae</taxon>
        <taxon>Pentapetalae</taxon>
        <taxon>asterids</taxon>
        <taxon>lamiids</taxon>
        <taxon>Solanales</taxon>
        <taxon>Solanaceae</taxon>
        <taxon>Solanoideae</taxon>
        <taxon>Solaneae</taxon>
        <taxon>Solanum</taxon>
        <taxon>Solanum subgen. Lycopersicon</taxon>
    </lineage>
</organism>
<comment type="caution">
    <text evidence="1">The sequence shown here is derived from an EMBL/GenBank/DDBJ whole genome shotgun (WGS) entry which is preliminary data.</text>
</comment>
<dbReference type="AlphaFoldDB" id="A0A6N2BZU6"/>
<dbReference type="EMBL" id="RXGB01001138">
    <property type="protein sequence ID" value="TMX00146.1"/>
    <property type="molecule type" value="Genomic_DNA"/>
</dbReference>
<sequence>MKTWKNCDAIAEVMTYGAIDGPLTPRRFVGGHRRIKEMLIKEDRGISTMCGAMEALDEPSPPRRTVLHIRHC</sequence>
<gene>
    <name evidence="1" type="ORF">EJD97_001337</name>
</gene>
<reference evidence="1" key="1">
    <citation type="submission" date="2019-05" db="EMBL/GenBank/DDBJ databases">
        <title>The de novo reference genome and transcriptome assemblies of the wild tomato species Solanum chilense.</title>
        <authorList>
            <person name="Stam R."/>
            <person name="Nosenko T."/>
            <person name="Hoerger A.C."/>
            <person name="Stephan W."/>
            <person name="Seidel M.A."/>
            <person name="Kuhn J.M.M."/>
            <person name="Haberer G."/>
            <person name="Tellier A."/>
        </authorList>
    </citation>
    <scope>NUCLEOTIDE SEQUENCE</scope>
    <source>
        <tissue evidence="1">Mature leaves</tissue>
    </source>
</reference>
<accession>A0A6N2BZU6</accession>
<evidence type="ECO:0000313" key="1">
    <source>
        <dbReference type="EMBL" id="TMX00146.1"/>
    </source>
</evidence>
<protein>
    <submittedName>
        <fullName evidence="1">Uncharacterized protein</fullName>
    </submittedName>
</protein>